<feature type="transmembrane region" description="Helical" evidence="2">
    <location>
        <begin position="6"/>
        <end position="24"/>
    </location>
</feature>
<keyword evidence="2" id="KW-0812">Transmembrane</keyword>
<dbReference type="OrthoDB" id="6193866at2"/>
<dbReference type="RefSeq" id="WP_087462205.1">
    <property type="nucleotide sequence ID" value="NZ_CP021425.1"/>
</dbReference>
<keyword evidence="1" id="KW-0175">Coiled coil</keyword>
<keyword evidence="2" id="KW-1133">Transmembrane helix</keyword>
<protein>
    <submittedName>
        <fullName evidence="3">Uncharacterized protein</fullName>
    </submittedName>
</protein>
<dbReference type="AlphaFoldDB" id="A0A1Y0I9U7"/>
<evidence type="ECO:0000313" key="4">
    <source>
        <dbReference type="Proteomes" id="UP000196027"/>
    </source>
</evidence>
<gene>
    <name evidence="3" type="ORF">OLMES_3256</name>
</gene>
<organism evidence="3 4">
    <name type="scientific">Oleiphilus messinensis</name>
    <dbReference type="NCBI Taxonomy" id="141451"/>
    <lineage>
        <taxon>Bacteria</taxon>
        <taxon>Pseudomonadati</taxon>
        <taxon>Pseudomonadota</taxon>
        <taxon>Gammaproteobacteria</taxon>
        <taxon>Oceanospirillales</taxon>
        <taxon>Oleiphilaceae</taxon>
        <taxon>Oleiphilus</taxon>
    </lineage>
</organism>
<dbReference type="EMBL" id="CP021425">
    <property type="protein sequence ID" value="ARU57297.1"/>
    <property type="molecule type" value="Genomic_DNA"/>
</dbReference>
<accession>A0A1Y0I9U7</accession>
<keyword evidence="4" id="KW-1185">Reference proteome</keyword>
<evidence type="ECO:0000256" key="2">
    <source>
        <dbReference type="SAM" id="Phobius"/>
    </source>
</evidence>
<sequence>MSAPVVISIIVLIIFVSITILFIGQAREKAKIEKIRKANTLQDRYRRLKRISLDLPPQYLPRELKILLLERCIDTLNELKVIQNEKFKYASSLVEDTALLEQIKASKEKPKPQQITNEAQAKEVRTLLEALIKFIQNQSKKGFLEKSLAKKHTSFITYMASRSKADYYAAKAKEAISQNKLRIAIHNFHNAIGELEPTKSMTASQKAIQAYKIKIKELEKLADKVSKEGSEKKESMDKEWSEFMQDDDDWKKKNAYDD</sequence>
<dbReference type="Proteomes" id="UP000196027">
    <property type="component" value="Chromosome"/>
</dbReference>
<reference evidence="3 4" key="1">
    <citation type="submission" date="2017-05" db="EMBL/GenBank/DDBJ databases">
        <title>Genomic insights into alkan degradation activity of Oleiphilus messinensis.</title>
        <authorList>
            <person name="Kozyavkin S.A."/>
            <person name="Slesarev A.I."/>
            <person name="Golyshin P.N."/>
            <person name="Korzhenkov A."/>
            <person name="Golyshina O.N."/>
            <person name="Toshchakov S.V."/>
        </authorList>
    </citation>
    <scope>NUCLEOTIDE SEQUENCE [LARGE SCALE GENOMIC DNA]</scope>
    <source>
        <strain evidence="3 4">ME102</strain>
    </source>
</reference>
<feature type="coiled-coil region" evidence="1">
    <location>
        <begin position="201"/>
        <end position="228"/>
    </location>
</feature>
<dbReference type="KEGG" id="ome:OLMES_3256"/>
<evidence type="ECO:0000256" key="1">
    <source>
        <dbReference type="SAM" id="Coils"/>
    </source>
</evidence>
<proteinExistence type="predicted"/>
<name>A0A1Y0I9U7_9GAMM</name>
<evidence type="ECO:0000313" key="3">
    <source>
        <dbReference type="EMBL" id="ARU57297.1"/>
    </source>
</evidence>
<keyword evidence="2" id="KW-0472">Membrane</keyword>